<evidence type="ECO:0000256" key="10">
    <source>
        <dbReference type="ARBA" id="ARBA00038489"/>
    </source>
</evidence>
<comment type="subunit">
    <text evidence="2">Monomer.</text>
</comment>
<reference evidence="15 16" key="1">
    <citation type="journal article" date="2010" name="PLoS ONE">
        <title>The Waddlia genome: a window into chlamydial biology.</title>
        <authorList>
            <person name="Bertelli C."/>
            <person name="Collyn F."/>
            <person name="Croxatto A."/>
            <person name="Ruckert C."/>
            <person name="Polkinghorne A."/>
            <person name="Kebbi-Beghdadi C."/>
            <person name="Goesmann A."/>
            <person name="Vaughan L."/>
            <person name="Greub G."/>
        </authorList>
    </citation>
    <scope>NUCLEOTIDE SEQUENCE [LARGE SCALE GENOMIC DNA]</scope>
    <source>
        <strain evidence="16">ATCC VR-1470 / WSU 86-1044</strain>
    </source>
</reference>
<dbReference type="GO" id="GO:0005737">
    <property type="term" value="C:cytoplasm"/>
    <property type="evidence" value="ECO:0007669"/>
    <property type="project" value="TreeGrafter"/>
</dbReference>
<evidence type="ECO:0000256" key="3">
    <source>
        <dbReference type="ARBA" id="ARBA00013017"/>
    </source>
</evidence>
<evidence type="ECO:0000256" key="9">
    <source>
        <dbReference type="ARBA" id="ARBA00032824"/>
    </source>
</evidence>
<dbReference type="PROSITE" id="PS51352">
    <property type="entry name" value="THIOREDOXIN_2"/>
    <property type="match status" value="1"/>
</dbReference>
<sequence length="151" mass="17071">MEAPDFTLKNQNNDSVSLKAFRGKWILLYFYPKDNTPGCTTEACDFSRLKKNFEDLNVKILGVSPDSVSSHQTFIAQKNLLIDLLSDPEKTSIQSYGAWGKKNNYGKVYEGLIRSTFLIDPEGKIAASFKNVRATGHAERVLKKLQELQHE</sequence>
<evidence type="ECO:0000256" key="13">
    <source>
        <dbReference type="PIRSR" id="PIRSR000239-1"/>
    </source>
</evidence>
<dbReference type="PANTHER" id="PTHR42801">
    <property type="entry name" value="THIOREDOXIN-DEPENDENT PEROXIDE REDUCTASE"/>
    <property type="match status" value="1"/>
</dbReference>
<evidence type="ECO:0000256" key="12">
    <source>
        <dbReference type="ARBA" id="ARBA00049091"/>
    </source>
</evidence>
<dbReference type="InterPro" id="IPR050924">
    <property type="entry name" value="Peroxiredoxin_BCP/PrxQ"/>
</dbReference>
<dbReference type="HOGENOM" id="CLU_042529_14_1_0"/>
<dbReference type="Proteomes" id="UP000001505">
    <property type="component" value="Chromosome"/>
</dbReference>
<dbReference type="InterPro" id="IPR036249">
    <property type="entry name" value="Thioredoxin-like_sf"/>
</dbReference>
<keyword evidence="5" id="KW-0049">Antioxidant</keyword>
<evidence type="ECO:0000313" key="15">
    <source>
        <dbReference type="EMBL" id="ADI37657.1"/>
    </source>
</evidence>
<evidence type="ECO:0000256" key="11">
    <source>
        <dbReference type="ARBA" id="ARBA00042639"/>
    </source>
</evidence>
<evidence type="ECO:0000256" key="1">
    <source>
        <dbReference type="ARBA" id="ARBA00003330"/>
    </source>
</evidence>
<organism evidence="15 16">
    <name type="scientific">Waddlia chondrophila (strain ATCC VR-1470 / WSU 86-1044)</name>
    <dbReference type="NCBI Taxonomy" id="716544"/>
    <lineage>
        <taxon>Bacteria</taxon>
        <taxon>Pseudomonadati</taxon>
        <taxon>Chlamydiota</taxon>
        <taxon>Chlamydiia</taxon>
        <taxon>Parachlamydiales</taxon>
        <taxon>Waddliaceae</taxon>
        <taxon>Waddlia</taxon>
    </lineage>
</organism>
<dbReference type="GO" id="GO:0034599">
    <property type="term" value="P:cellular response to oxidative stress"/>
    <property type="evidence" value="ECO:0007669"/>
    <property type="project" value="TreeGrafter"/>
</dbReference>
<evidence type="ECO:0000256" key="2">
    <source>
        <dbReference type="ARBA" id="ARBA00011245"/>
    </source>
</evidence>
<evidence type="ECO:0000256" key="6">
    <source>
        <dbReference type="ARBA" id="ARBA00023002"/>
    </source>
</evidence>
<keyword evidence="4 15" id="KW-0575">Peroxidase</keyword>
<comment type="catalytic activity">
    <reaction evidence="12">
        <text>a hydroperoxide + [thioredoxin]-dithiol = an alcohol + [thioredoxin]-disulfide + H2O</text>
        <dbReference type="Rhea" id="RHEA:62620"/>
        <dbReference type="Rhea" id="RHEA-COMP:10698"/>
        <dbReference type="Rhea" id="RHEA-COMP:10700"/>
        <dbReference type="ChEBI" id="CHEBI:15377"/>
        <dbReference type="ChEBI" id="CHEBI:29950"/>
        <dbReference type="ChEBI" id="CHEBI:30879"/>
        <dbReference type="ChEBI" id="CHEBI:35924"/>
        <dbReference type="ChEBI" id="CHEBI:50058"/>
        <dbReference type="EC" id="1.11.1.24"/>
    </reaction>
</comment>
<dbReference type="Pfam" id="PF00578">
    <property type="entry name" value="AhpC-TSA"/>
    <property type="match status" value="1"/>
</dbReference>
<evidence type="ECO:0000256" key="7">
    <source>
        <dbReference type="ARBA" id="ARBA00023157"/>
    </source>
</evidence>
<dbReference type="InterPro" id="IPR024706">
    <property type="entry name" value="Peroxiredoxin_AhpC-typ"/>
</dbReference>
<evidence type="ECO:0000256" key="8">
    <source>
        <dbReference type="ARBA" id="ARBA00023284"/>
    </source>
</evidence>
<keyword evidence="6 15" id="KW-0560">Oxidoreductase</keyword>
<dbReference type="RefSeq" id="WP_013181385.1">
    <property type="nucleotide sequence ID" value="NC_014225.1"/>
</dbReference>
<feature type="active site" description="Cysteine sulfenic acid (-SOH) intermediate; for peroxidase activity" evidence="13">
    <location>
        <position position="39"/>
    </location>
</feature>
<dbReference type="CDD" id="cd03017">
    <property type="entry name" value="PRX_BCP"/>
    <property type="match status" value="1"/>
</dbReference>
<dbReference type="eggNOG" id="COG1225">
    <property type="taxonomic scope" value="Bacteria"/>
</dbReference>
<dbReference type="EC" id="1.11.1.24" evidence="3"/>
<dbReference type="FunFam" id="3.40.30.10:FF:000007">
    <property type="entry name" value="Thioredoxin-dependent thiol peroxidase"/>
    <property type="match status" value="1"/>
</dbReference>
<evidence type="ECO:0000256" key="4">
    <source>
        <dbReference type="ARBA" id="ARBA00022559"/>
    </source>
</evidence>
<dbReference type="SUPFAM" id="SSF52833">
    <property type="entry name" value="Thioredoxin-like"/>
    <property type="match status" value="1"/>
</dbReference>
<dbReference type="PANTHER" id="PTHR42801:SF4">
    <property type="entry name" value="AHPC_TSA FAMILY PROTEIN"/>
    <property type="match status" value="1"/>
</dbReference>
<dbReference type="AlphaFoldDB" id="D6YU46"/>
<dbReference type="Gene3D" id="3.40.30.10">
    <property type="entry name" value="Glutaredoxin"/>
    <property type="match status" value="1"/>
</dbReference>
<evidence type="ECO:0000313" key="16">
    <source>
        <dbReference type="Proteomes" id="UP000001505"/>
    </source>
</evidence>
<keyword evidence="7" id="KW-1015">Disulfide bond</keyword>
<dbReference type="PIRSF" id="PIRSF000239">
    <property type="entry name" value="AHPC"/>
    <property type="match status" value="1"/>
</dbReference>
<evidence type="ECO:0000256" key="5">
    <source>
        <dbReference type="ARBA" id="ARBA00022862"/>
    </source>
</evidence>
<gene>
    <name evidence="15" type="primary">bcp</name>
    <name evidence="15" type="ordered locus">wcw_0282</name>
</gene>
<accession>D6YU46</accession>
<dbReference type="InterPro" id="IPR000866">
    <property type="entry name" value="AhpC/TSA"/>
</dbReference>
<name>D6YU46_WADCW</name>
<dbReference type="NCBIfam" id="NF006960">
    <property type="entry name" value="PRK09437.1"/>
    <property type="match status" value="1"/>
</dbReference>
<dbReference type="GO" id="GO:0045454">
    <property type="term" value="P:cell redox homeostasis"/>
    <property type="evidence" value="ECO:0007669"/>
    <property type="project" value="TreeGrafter"/>
</dbReference>
<protein>
    <recommendedName>
        <fullName evidence="3">thioredoxin-dependent peroxiredoxin</fullName>
        <ecNumber evidence="3">1.11.1.24</ecNumber>
    </recommendedName>
    <alternativeName>
        <fullName evidence="9">Thioredoxin peroxidase</fullName>
    </alternativeName>
    <alternativeName>
        <fullName evidence="11">Thioredoxin-dependent peroxiredoxin Bcp</fullName>
    </alternativeName>
</protein>
<proteinExistence type="inferred from homology"/>
<evidence type="ECO:0000259" key="14">
    <source>
        <dbReference type="PROSITE" id="PS51352"/>
    </source>
</evidence>
<keyword evidence="8" id="KW-0676">Redox-active center</keyword>
<feature type="domain" description="Thioredoxin" evidence="14">
    <location>
        <begin position="1"/>
        <end position="150"/>
    </location>
</feature>
<keyword evidence="16" id="KW-1185">Reference proteome</keyword>
<dbReference type="InterPro" id="IPR013766">
    <property type="entry name" value="Thioredoxin_domain"/>
</dbReference>
<dbReference type="KEGG" id="wch:wcw_0282"/>
<dbReference type="GO" id="GO:0008379">
    <property type="term" value="F:thioredoxin peroxidase activity"/>
    <property type="evidence" value="ECO:0007669"/>
    <property type="project" value="TreeGrafter"/>
</dbReference>
<dbReference type="EMBL" id="CP001928">
    <property type="protein sequence ID" value="ADI37657.1"/>
    <property type="molecule type" value="Genomic_DNA"/>
</dbReference>
<dbReference type="OrthoDB" id="9812811at2"/>
<dbReference type="STRING" id="716544.wcw_0282"/>
<comment type="similarity">
    <text evidence="10">Belongs to the peroxiredoxin family. BCP/PrxQ subfamily.</text>
</comment>
<comment type="function">
    <text evidence="1">Thiol-specific peroxidase that catalyzes the reduction of hydrogen peroxide and organic hydroperoxides to water and alcohols, respectively. Plays a role in cell protection against oxidative stress by detoxifying peroxides and as sensor of hydrogen peroxide-mediated signaling events.</text>
</comment>